<evidence type="ECO:0000256" key="1">
    <source>
        <dbReference type="ARBA" id="ARBA00005993"/>
    </source>
</evidence>
<dbReference type="InterPro" id="IPR050234">
    <property type="entry name" value="Nuclear_hormone_rcpt_NR1"/>
</dbReference>
<dbReference type="Proteomes" id="UP001620626">
    <property type="component" value="Unassembled WGS sequence"/>
</dbReference>
<dbReference type="SUPFAM" id="SSF57716">
    <property type="entry name" value="Glucocorticoid receptor-like (DNA-binding domain)"/>
    <property type="match status" value="1"/>
</dbReference>
<keyword evidence="4" id="KW-0862">Zinc</keyword>
<evidence type="ECO:0000256" key="3">
    <source>
        <dbReference type="ARBA" id="ARBA00022771"/>
    </source>
</evidence>
<dbReference type="InterPro" id="IPR013088">
    <property type="entry name" value="Znf_NHR/GATA"/>
</dbReference>
<evidence type="ECO:0000256" key="2">
    <source>
        <dbReference type="ARBA" id="ARBA00022723"/>
    </source>
</evidence>
<keyword evidence="2" id="KW-0479">Metal-binding</keyword>
<dbReference type="Gene3D" id="3.30.50.10">
    <property type="entry name" value="Erythroid Transcription Factor GATA-1, subunit A"/>
    <property type="match status" value="1"/>
</dbReference>
<keyword evidence="12" id="KW-1185">Reference proteome</keyword>
<evidence type="ECO:0000259" key="10">
    <source>
        <dbReference type="PROSITE" id="PS51030"/>
    </source>
</evidence>
<keyword evidence="3" id="KW-0863">Zinc-finger</keyword>
<dbReference type="EMBL" id="JBICBT010000882">
    <property type="protein sequence ID" value="KAL3095187.1"/>
    <property type="molecule type" value="Genomic_DNA"/>
</dbReference>
<dbReference type="SMART" id="SM00399">
    <property type="entry name" value="ZnF_C4"/>
    <property type="match status" value="1"/>
</dbReference>
<evidence type="ECO:0000256" key="5">
    <source>
        <dbReference type="ARBA" id="ARBA00023015"/>
    </source>
</evidence>
<evidence type="ECO:0000256" key="8">
    <source>
        <dbReference type="ARBA" id="ARBA00023170"/>
    </source>
</evidence>
<keyword evidence="5" id="KW-0805">Transcription regulation</keyword>
<keyword evidence="9" id="KW-0539">Nucleus</keyword>
<reference evidence="11 12" key="1">
    <citation type="submission" date="2024-10" db="EMBL/GenBank/DDBJ databases">
        <authorList>
            <person name="Kim D."/>
        </authorList>
    </citation>
    <scope>NUCLEOTIDE SEQUENCE [LARGE SCALE GENOMIC DNA]</scope>
    <source>
        <strain evidence="11">BH-2024</strain>
    </source>
</reference>
<comment type="similarity">
    <text evidence="1">Belongs to the nuclear hormone receptor family.</text>
</comment>
<dbReference type="GO" id="GO:0008270">
    <property type="term" value="F:zinc ion binding"/>
    <property type="evidence" value="ECO:0007669"/>
    <property type="project" value="UniProtKB-KW"/>
</dbReference>
<dbReference type="PANTHER" id="PTHR24082:SF473">
    <property type="entry name" value="ECDYSONE-INDUCED PROTEIN 75B, ISOFORM B"/>
    <property type="match status" value="1"/>
</dbReference>
<comment type="caution">
    <text evidence="11">The sequence shown here is derived from an EMBL/GenBank/DDBJ whole genome shotgun (WGS) entry which is preliminary data.</text>
</comment>
<evidence type="ECO:0000313" key="11">
    <source>
        <dbReference type="EMBL" id="KAL3095187.1"/>
    </source>
</evidence>
<dbReference type="PANTHER" id="PTHR24082">
    <property type="entry name" value="NUCLEAR HORMONE RECEPTOR"/>
    <property type="match status" value="1"/>
</dbReference>
<keyword evidence="7" id="KW-0804">Transcription</keyword>
<feature type="domain" description="Nuclear receptor" evidence="10">
    <location>
        <begin position="118"/>
        <end position="192"/>
    </location>
</feature>
<name>A0ABD2JX59_9BILA</name>
<evidence type="ECO:0000256" key="6">
    <source>
        <dbReference type="ARBA" id="ARBA00023125"/>
    </source>
</evidence>
<gene>
    <name evidence="11" type="ORF">niasHT_023008</name>
</gene>
<evidence type="ECO:0000256" key="7">
    <source>
        <dbReference type="ARBA" id="ARBA00023163"/>
    </source>
</evidence>
<proteinExistence type="inferred from homology"/>
<dbReference type="PRINTS" id="PR00047">
    <property type="entry name" value="STROIDFINGER"/>
</dbReference>
<dbReference type="PROSITE" id="PS51030">
    <property type="entry name" value="NUCLEAR_REC_DBD_2"/>
    <property type="match status" value="1"/>
</dbReference>
<dbReference type="InterPro" id="IPR001628">
    <property type="entry name" value="Znf_hrmn_rcpt"/>
</dbReference>
<dbReference type="GO" id="GO:0003677">
    <property type="term" value="F:DNA binding"/>
    <property type="evidence" value="ECO:0007669"/>
    <property type="project" value="UniProtKB-KW"/>
</dbReference>
<dbReference type="Pfam" id="PF00105">
    <property type="entry name" value="zf-C4"/>
    <property type="match status" value="1"/>
</dbReference>
<evidence type="ECO:0000256" key="4">
    <source>
        <dbReference type="ARBA" id="ARBA00022833"/>
    </source>
</evidence>
<keyword evidence="8" id="KW-0675">Receptor</keyword>
<sequence>MEKLAQQNHCLAVSTAQSLAKAAQMELEFIQRVLLDPQRGNLTAIECLLAQNLCQNSSMIPHYGAAWKNSEMPKLEMEKHINDVGDIDEPKLDIEGEPDQSDQKLKRKGVVGRPKMNLSECKVCGRKSLYCYYRVRCCEGCKQFFRRAVAKRILFNCFGAKICHIGKDGIRCRGCRLDKCLLVGMDPTMIIAMQQEGKAQFLDRLELRKKSALLRKNCREEANLFL</sequence>
<accession>A0ABD2JX59</accession>
<evidence type="ECO:0000313" key="12">
    <source>
        <dbReference type="Proteomes" id="UP001620626"/>
    </source>
</evidence>
<keyword evidence="6" id="KW-0238">DNA-binding</keyword>
<evidence type="ECO:0000256" key="9">
    <source>
        <dbReference type="ARBA" id="ARBA00023242"/>
    </source>
</evidence>
<dbReference type="AlphaFoldDB" id="A0ABD2JX59"/>
<organism evidence="11 12">
    <name type="scientific">Heterodera trifolii</name>
    <dbReference type="NCBI Taxonomy" id="157864"/>
    <lineage>
        <taxon>Eukaryota</taxon>
        <taxon>Metazoa</taxon>
        <taxon>Ecdysozoa</taxon>
        <taxon>Nematoda</taxon>
        <taxon>Chromadorea</taxon>
        <taxon>Rhabditida</taxon>
        <taxon>Tylenchina</taxon>
        <taxon>Tylenchomorpha</taxon>
        <taxon>Tylenchoidea</taxon>
        <taxon>Heteroderidae</taxon>
        <taxon>Heteroderinae</taxon>
        <taxon>Heterodera</taxon>
    </lineage>
</organism>
<protein>
    <recommendedName>
        <fullName evidence="10">Nuclear receptor domain-containing protein</fullName>
    </recommendedName>
</protein>